<feature type="compositionally biased region" description="Basic and acidic residues" evidence="1">
    <location>
        <begin position="573"/>
        <end position="597"/>
    </location>
</feature>
<feature type="region of interest" description="Disordered" evidence="1">
    <location>
        <begin position="136"/>
        <end position="163"/>
    </location>
</feature>
<evidence type="ECO:0000313" key="2">
    <source>
        <dbReference type="Proteomes" id="UP000694844"/>
    </source>
</evidence>
<dbReference type="OrthoDB" id="10021598at2759"/>
<feature type="region of interest" description="Disordered" evidence="1">
    <location>
        <begin position="443"/>
        <end position="647"/>
    </location>
</feature>
<dbReference type="Proteomes" id="UP000694844">
    <property type="component" value="Chromosome 5"/>
</dbReference>
<feature type="compositionally biased region" description="Basic residues" evidence="1">
    <location>
        <begin position="598"/>
        <end position="614"/>
    </location>
</feature>
<feature type="compositionally biased region" description="Acidic residues" evidence="1">
    <location>
        <begin position="473"/>
        <end position="489"/>
    </location>
</feature>
<feature type="compositionally biased region" description="Pro residues" evidence="1">
    <location>
        <begin position="626"/>
        <end position="637"/>
    </location>
</feature>
<dbReference type="InterPro" id="IPR011992">
    <property type="entry name" value="EF-hand-dom_pair"/>
</dbReference>
<dbReference type="GeneID" id="111134928"/>
<feature type="region of interest" description="Disordered" evidence="1">
    <location>
        <begin position="664"/>
        <end position="702"/>
    </location>
</feature>
<feature type="compositionally biased region" description="Basic and acidic residues" evidence="1">
    <location>
        <begin position="615"/>
        <end position="625"/>
    </location>
</feature>
<keyword evidence="2" id="KW-1185">Reference proteome</keyword>
<reference evidence="3" key="1">
    <citation type="submission" date="2025-08" db="UniProtKB">
        <authorList>
            <consortium name="RefSeq"/>
        </authorList>
    </citation>
    <scope>IDENTIFICATION</scope>
    <source>
        <tissue evidence="3">Whole sample</tissue>
    </source>
</reference>
<dbReference type="PANTHER" id="PTHR36696">
    <property type="entry name" value="AGAP012002-PA"/>
    <property type="match status" value="1"/>
</dbReference>
<evidence type="ECO:0000256" key="1">
    <source>
        <dbReference type="SAM" id="MobiDB-lite"/>
    </source>
</evidence>
<dbReference type="KEGG" id="cvn:111134928"/>
<accession>A0A8B8EKU9</accession>
<sequence>MTQPKGCLRRTETSLSRYSDDVFSVSITPRGTPPSYRRSESSFALLKRSRTPSSSVQFPKVEAPPVNRDDKLKLSRLGQRIHRDPHRAISIDESPIMLLPKAHVRNDYDIRASKRAFSVVADDELSTFHLSTVPFEREDTKPRSTSRSSLKSRKSARSEADSGFGSSIRRCVTFSELSLSRSTITRSLDDIEKSSVSEDMNNNSLKDNDMLDSVFGPLPEADDDGGHLDSFADIIPDPPKIRKKQREISKQDEQGCTLTEADVKRCHEQDCEICRGFASEQTRIQRYFGGVDQFLQWLYSKWGKKRKELLTYSKANYLSRSSRPKFCDIVRQKELHHRDEEDKSESSEYSYYRQQGHLLTRWRKHSNARPKNSRKYSLAQEDLVNQIVNDIDEPSGIGARHALDLWMGLGSSTEPRPRYRQTLSIQRQGANQSNLSSYWMLRAPPESPEVKEPVKEGRGGTEGRPGSPSSVVEGEENTGDLLKEEEPEPVVESQPDIISPAVIDIPDSKSDISSNSAQPQLTSVDIRVFITGKPSTKSNINDLKKKTEPITLPSDKDGRQSPVQPPPSPEPLTPKDDSDKDAELQRALREAEEEEKRRRGIVKKEKKLIHRTRKPKEEMEEKVEPPKPATPPPPTPPIEDTITLVQQCKNKDIKVDLEVPSLPTLEEKKKDKKEKRKAERHLVSQPKHETPPPKDPEPPVLGTPIELPKEDQVDLDDLDDQLKQRLKNFDFNIMEMTGDDSPRKNVQKATWVTGRLALSQQSSRFTLPIDMARLEQMTPLDYVKNFCIIKRRRKKLYQDIFTKHKDKTGAIPFKDLEKALTMVLVNTITSDDYKRIAELLDLSENVRIDIDAFSAMAALAERLMCSTHVDSHEQVDQPDYQKEKIECADFSALEWKLTGVEVNPKIVKILKELN</sequence>
<proteinExistence type="predicted"/>
<evidence type="ECO:0000313" key="3">
    <source>
        <dbReference type="RefSeq" id="XP_022340198.1"/>
    </source>
</evidence>
<dbReference type="RefSeq" id="XP_022340198.1">
    <property type="nucleotide sequence ID" value="XM_022484490.1"/>
</dbReference>
<organism evidence="2 3">
    <name type="scientific">Crassostrea virginica</name>
    <name type="common">Eastern oyster</name>
    <dbReference type="NCBI Taxonomy" id="6565"/>
    <lineage>
        <taxon>Eukaryota</taxon>
        <taxon>Metazoa</taxon>
        <taxon>Spiralia</taxon>
        <taxon>Lophotrochozoa</taxon>
        <taxon>Mollusca</taxon>
        <taxon>Bivalvia</taxon>
        <taxon>Autobranchia</taxon>
        <taxon>Pteriomorphia</taxon>
        <taxon>Ostreida</taxon>
        <taxon>Ostreoidea</taxon>
        <taxon>Ostreidae</taxon>
        <taxon>Crassostrea</taxon>
    </lineage>
</organism>
<feature type="compositionally biased region" description="Basic and acidic residues" evidence="1">
    <location>
        <begin position="676"/>
        <end position="697"/>
    </location>
</feature>
<protein>
    <submittedName>
        <fullName evidence="3">Uncharacterized protein LOC111134928 isoform X1</fullName>
    </submittedName>
</protein>
<feature type="compositionally biased region" description="Basic and acidic residues" evidence="1">
    <location>
        <begin position="542"/>
        <end position="559"/>
    </location>
</feature>
<dbReference type="AlphaFoldDB" id="A0A8B8EKU9"/>
<feature type="compositionally biased region" description="Pro residues" evidence="1">
    <location>
        <begin position="563"/>
        <end position="572"/>
    </location>
</feature>
<dbReference type="PANTHER" id="PTHR36696:SF1">
    <property type="entry name" value="EF-HAND DOMAIN-CONTAINING PROTEIN"/>
    <property type="match status" value="1"/>
</dbReference>
<gene>
    <name evidence="3" type="primary">LOC111134928</name>
</gene>
<feature type="compositionally biased region" description="Basic and acidic residues" evidence="1">
    <location>
        <begin position="448"/>
        <end position="461"/>
    </location>
</feature>
<name>A0A8B8EKU9_CRAVI</name>
<dbReference type="SUPFAM" id="SSF47473">
    <property type="entry name" value="EF-hand"/>
    <property type="match status" value="1"/>
</dbReference>